<feature type="region of interest" description="Disordered" evidence="2">
    <location>
        <begin position="1"/>
        <end position="28"/>
    </location>
</feature>
<dbReference type="Proteomes" id="UP000187209">
    <property type="component" value="Unassembled WGS sequence"/>
</dbReference>
<dbReference type="AlphaFoldDB" id="A0A1R2BKJ7"/>
<organism evidence="3 4">
    <name type="scientific">Stentor coeruleus</name>
    <dbReference type="NCBI Taxonomy" id="5963"/>
    <lineage>
        <taxon>Eukaryota</taxon>
        <taxon>Sar</taxon>
        <taxon>Alveolata</taxon>
        <taxon>Ciliophora</taxon>
        <taxon>Postciliodesmatophora</taxon>
        <taxon>Heterotrichea</taxon>
        <taxon>Heterotrichida</taxon>
        <taxon>Stentoridae</taxon>
        <taxon>Stentor</taxon>
    </lineage>
</organism>
<sequence length="209" mass="24467">MSILGEFEEISLSDNSTENTEEMLRRQKSPKEISIAEKLKKLKSNPDTFDYQNLLNQMKRPAKFSSNSPPVVERMLFNHQLSMNKKRFLIHQKECDEVKSCTFRPKIKSQHKRRSFKDFYSSQQRFLNDKNARLQSLRENQKKSEDLLDFERKNKLEISPGSRQILKKIEERNPGLFKEDASYLCKTVSLSKGIFKALGRPPLPKSPVN</sequence>
<evidence type="ECO:0000256" key="1">
    <source>
        <dbReference type="SAM" id="Coils"/>
    </source>
</evidence>
<keyword evidence="4" id="KW-1185">Reference proteome</keyword>
<name>A0A1R2BKJ7_9CILI</name>
<evidence type="ECO:0000313" key="3">
    <source>
        <dbReference type="EMBL" id="OMJ77261.1"/>
    </source>
</evidence>
<feature type="compositionally biased region" description="Acidic residues" evidence="2">
    <location>
        <begin position="1"/>
        <end position="11"/>
    </location>
</feature>
<dbReference type="OrthoDB" id="325636at2759"/>
<gene>
    <name evidence="3" type="ORF">SteCoe_23169</name>
</gene>
<accession>A0A1R2BKJ7</accession>
<protein>
    <submittedName>
        <fullName evidence="3">Uncharacterized protein</fullName>
    </submittedName>
</protein>
<evidence type="ECO:0000256" key="2">
    <source>
        <dbReference type="SAM" id="MobiDB-lite"/>
    </source>
</evidence>
<keyword evidence="1" id="KW-0175">Coiled coil</keyword>
<dbReference type="EMBL" id="MPUH01000584">
    <property type="protein sequence ID" value="OMJ77261.1"/>
    <property type="molecule type" value="Genomic_DNA"/>
</dbReference>
<proteinExistence type="predicted"/>
<feature type="coiled-coil region" evidence="1">
    <location>
        <begin position="127"/>
        <end position="154"/>
    </location>
</feature>
<comment type="caution">
    <text evidence="3">The sequence shown here is derived from an EMBL/GenBank/DDBJ whole genome shotgun (WGS) entry which is preliminary data.</text>
</comment>
<reference evidence="3 4" key="1">
    <citation type="submission" date="2016-11" db="EMBL/GenBank/DDBJ databases">
        <title>The macronuclear genome of Stentor coeruleus: a giant cell with tiny introns.</title>
        <authorList>
            <person name="Slabodnick M."/>
            <person name="Ruby J.G."/>
            <person name="Reiff S.B."/>
            <person name="Swart E.C."/>
            <person name="Gosai S."/>
            <person name="Prabakaran S."/>
            <person name="Witkowska E."/>
            <person name="Larue G.E."/>
            <person name="Fisher S."/>
            <person name="Freeman R.M."/>
            <person name="Gunawardena J."/>
            <person name="Chu W."/>
            <person name="Stover N.A."/>
            <person name="Gregory B.D."/>
            <person name="Nowacki M."/>
            <person name="Derisi J."/>
            <person name="Roy S.W."/>
            <person name="Marshall W.F."/>
            <person name="Sood P."/>
        </authorList>
    </citation>
    <scope>NUCLEOTIDE SEQUENCE [LARGE SCALE GENOMIC DNA]</scope>
    <source>
        <strain evidence="3">WM001</strain>
    </source>
</reference>
<evidence type="ECO:0000313" key="4">
    <source>
        <dbReference type="Proteomes" id="UP000187209"/>
    </source>
</evidence>